<dbReference type="EMBL" id="SHNN01000002">
    <property type="protein sequence ID" value="MCX2981552.1"/>
    <property type="molecule type" value="Genomic_DNA"/>
</dbReference>
<name>A0ABT3TGV3_9GAMM</name>
<dbReference type="RefSeq" id="WP_279245550.1">
    <property type="nucleotide sequence ID" value="NZ_SHNN01000002.1"/>
</dbReference>
<keyword evidence="2" id="KW-1185">Reference proteome</keyword>
<dbReference type="Gene3D" id="3.10.129.10">
    <property type="entry name" value="Hotdog Thioesterase"/>
    <property type="match status" value="1"/>
</dbReference>
<comment type="caution">
    <text evidence="1">The sequence shown here is derived from an EMBL/GenBank/DDBJ whole genome shotgun (WGS) entry which is preliminary data.</text>
</comment>
<dbReference type="InterPro" id="IPR029069">
    <property type="entry name" value="HotDog_dom_sf"/>
</dbReference>
<reference evidence="1" key="1">
    <citation type="submission" date="2019-02" db="EMBL/GenBank/DDBJ databases">
        <authorList>
            <person name="Li S.-H."/>
        </authorList>
    </citation>
    <scope>NUCLEOTIDE SEQUENCE</scope>
    <source>
        <strain evidence="1">IMCC14734</strain>
    </source>
</reference>
<proteinExistence type="predicted"/>
<gene>
    <name evidence="1" type="ORF">EYC98_11835</name>
</gene>
<dbReference type="Proteomes" id="UP001143362">
    <property type="component" value="Unassembled WGS sequence"/>
</dbReference>
<evidence type="ECO:0008006" key="3">
    <source>
        <dbReference type="Google" id="ProtNLM"/>
    </source>
</evidence>
<organism evidence="1 2">
    <name type="scientific">Candidatus Litorirhabdus singularis</name>
    <dbReference type="NCBI Taxonomy" id="2518993"/>
    <lineage>
        <taxon>Bacteria</taxon>
        <taxon>Pseudomonadati</taxon>
        <taxon>Pseudomonadota</taxon>
        <taxon>Gammaproteobacteria</taxon>
        <taxon>Cellvibrionales</taxon>
        <taxon>Halieaceae</taxon>
        <taxon>Candidatus Litorirhabdus</taxon>
    </lineage>
</organism>
<evidence type="ECO:0000313" key="1">
    <source>
        <dbReference type="EMBL" id="MCX2981552.1"/>
    </source>
</evidence>
<protein>
    <recommendedName>
        <fullName evidence="3">Thioesterase family protein</fullName>
    </recommendedName>
</protein>
<sequence>MTTTVIIPSRFNGPPQSGNGGYTCGLLASYIDGAATVRLHAPPPLEKPMQLRQLQSGLVDLHDEDTLIGTANAAPWQLDIPAAPSLEDARRGQQAFCAYDNHFFPHCFVCGPARAVEDGLCLHPGPVDDWNLLACAWQPAANLLDGDGMLTPEIIWSALDCPGYFAAAGKEQPPSLLGELTGTIFAKVAGAEELIVFSWPLGPAEGRKRRGATAIANQQGEVLAASQSLWIEVKTRAS</sequence>
<accession>A0ABT3TGV3</accession>
<dbReference type="SUPFAM" id="SSF54637">
    <property type="entry name" value="Thioesterase/thiol ester dehydrase-isomerase"/>
    <property type="match status" value="1"/>
</dbReference>
<evidence type="ECO:0000313" key="2">
    <source>
        <dbReference type="Proteomes" id="UP001143362"/>
    </source>
</evidence>